<dbReference type="Proteomes" id="UP001550628">
    <property type="component" value="Unassembled WGS sequence"/>
</dbReference>
<accession>A0ABV2WU59</accession>
<dbReference type="EMBL" id="JBEYBF010000015">
    <property type="protein sequence ID" value="MEU1954428.1"/>
    <property type="molecule type" value="Genomic_DNA"/>
</dbReference>
<protein>
    <recommendedName>
        <fullName evidence="3">Ig-like domain-containing protein</fullName>
    </recommendedName>
</protein>
<proteinExistence type="predicted"/>
<name>A0ABV2WU59_9NOCA</name>
<evidence type="ECO:0008006" key="3">
    <source>
        <dbReference type="Google" id="ProtNLM"/>
    </source>
</evidence>
<organism evidence="1 2">
    <name type="scientific">Nocardia rhamnosiphila</name>
    <dbReference type="NCBI Taxonomy" id="426716"/>
    <lineage>
        <taxon>Bacteria</taxon>
        <taxon>Bacillati</taxon>
        <taxon>Actinomycetota</taxon>
        <taxon>Actinomycetes</taxon>
        <taxon>Mycobacteriales</taxon>
        <taxon>Nocardiaceae</taxon>
        <taxon>Nocardia</taxon>
    </lineage>
</organism>
<gene>
    <name evidence="1" type="ORF">ABZ510_21505</name>
</gene>
<keyword evidence="2" id="KW-1185">Reference proteome</keyword>
<evidence type="ECO:0000313" key="2">
    <source>
        <dbReference type="Proteomes" id="UP001550628"/>
    </source>
</evidence>
<comment type="caution">
    <text evidence="1">The sequence shown here is derived from an EMBL/GenBank/DDBJ whole genome shotgun (WGS) entry which is preliminary data.</text>
</comment>
<dbReference type="RefSeq" id="WP_356958311.1">
    <property type="nucleotide sequence ID" value="NZ_JBEYBD010000012.1"/>
</dbReference>
<evidence type="ECO:0000313" key="1">
    <source>
        <dbReference type="EMBL" id="MEU1954428.1"/>
    </source>
</evidence>
<reference evidence="1 2" key="1">
    <citation type="submission" date="2024-06" db="EMBL/GenBank/DDBJ databases">
        <title>The Natural Products Discovery Center: Release of the First 8490 Sequenced Strains for Exploring Actinobacteria Biosynthetic Diversity.</title>
        <authorList>
            <person name="Kalkreuter E."/>
            <person name="Kautsar S.A."/>
            <person name="Yang D."/>
            <person name="Bader C.D."/>
            <person name="Teijaro C.N."/>
            <person name="Fluegel L."/>
            <person name="Davis C.M."/>
            <person name="Simpson J.R."/>
            <person name="Lauterbach L."/>
            <person name="Steele A.D."/>
            <person name="Gui C."/>
            <person name="Meng S."/>
            <person name="Li G."/>
            <person name="Viehrig K."/>
            <person name="Ye F."/>
            <person name="Su P."/>
            <person name="Kiefer A.F."/>
            <person name="Nichols A."/>
            <person name="Cepeda A.J."/>
            <person name="Yan W."/>
            <person name="Fan B."/>
            <person name="Jiang Y."/>
            <person name="Adhikari A."/>
            <person name="Zheng C.-J."/>
            <person name="Schuster L."/>
            <person name="Cowan T.M."/>
            <person name="Smanski M.J."/>
            <person name="Chevrette M.G."/>
            <person name="De Carvalho L.P.S."/>
            <person name="Shen B."/>
        </authorList>
    </citation>
    <scope>NUCLEOTIDE SEQUENCE [LARGE SCALE GENOMIC DNA]</scope>
    <source>
        <strain evidence="1 2">NPDC019708</strain>
    </source>
</reference>
<sequence>MVRVIGGSASSRRACRRAFFSRGCLPAAEKWFRHVIELPASAFDREERAQLFDSIGFLRRLPIAGAIVSGVAMVTVSAAAGAGVAQAEPPGWANCSSVAVGSRVDVECVNTDVGPATAGMAGLCTDLRILYRGEERMRPESTVRWSEECGPGAHPILWNAWAETDYHASLDDD</sequence>